<keyword evidence="6 11" id="KW-0010">Activator</keyword>
<dbReference type="Pfam" id="PF26204">
    <property type="entry name" value="Med14_fung"/>
    <property type="match status" value="1"/>
</dbReference>
<evidence type="ECO:0000313" key="15">
    <source>
        <dbReference type="Proteomes" id="UP000266188"/>
    </source>
</evidence>
<reference evidence="15" key="1">
    <citation type="submission" date="2017-02" db="EMBL/GenBank/DDBJ databases">
        <authorList>
            <person name="Tafer H."/>
            <person name="Lopandic K."/>
        </authorList>
    </citation>
    <scope>NUCLEOTIDE SEQUENCE [LARGE SCALE GENOMIC DNA]</scope>
    <source>
        <strain evidence="15">CBS 366.77</strain>
    </source>
</reference>
<protein>
    <recommendedName>
        <fullName evidence="4 11">Mediator of RNA polymerase II transcription subunit 14</fullName>
    </recommendedName>
    <alternativeName>
        <fullName evidence="10 11">Mediator complex subunit 14</fullName>
    </alternativeName>
</protein>
<dbReference type="GO" id="GO:0006357">
    <property type="term" value="P:regulation of transcription by RNA polymerase II"/>
    <property type="evidence" value="ECO:0007669"/>
    <property type="project" value="InterPro"/>
</dbReference>
<feature type="region of interest" description="Disordered" evidence="12">
    <location>
        <begin position="31"/>
        <end position="64"/>
    </location>
</feature>
<sequence length="1115" mass="123078">MPGVVMDNANVGGARWEPEVNNFNYGSQSQFVNAGETGNASNSKKNESSHINGTFEPADKLNPNSDTSMVDAMMLAMPPELAHITQGFFPFTKLVNRSVQQCWNDLSDLVTELAEVQVPSFQGSATPSIPINGKSPGCQSPENVHKKLRILEFAHGKRADFIKLLVLSQWSRQAADVSKLIDIQGFVRSRHQAYAGALQWLGDMKRDLVRAQIANPDLKTALEVLSKGKMVAMPNLGYKPPKPLTTKSTLKKLQKLNRIIGVRLALHDQFPYPFQTYRIHDGRVTFHVAGEFELDLSVGQENQSSQFFFVNIRLLFFPSSPVPKGWVLNELDMKVNDVLREKGLFGCFGFLHNLVLTNKIQALYKQAANLARGPWSDVLRAELLHRTLVVQYWASKPGPKSWIEIGIRSGCRADGRTSSREQGIPHLGLRWMLDGQEVNSGDVLFDTAHLSMECILRSVIALHICRILLSAYSKLSKSLLFSSAELFLQIQLSMTEPGNCGLNVQLTPSRGLRVSVEPMSGACILSTTANALERPESERNSDKASDDEIVSRVSRLRCMAAIEEIESNMKMLGFETINPRGLRLDVRKIFPPNVLRFSLFWHNIWGRNWILAATSSMDSDNWWLVQFREAFPSRPDSRTGFTVDAGASLSPIVRSQIISSTFQPARQPLNYASFADLGHCLTGILAVYANACYLADIQSIAFYPSLQRLQIESSFQVPDMFIRYEPANLPSALRLALPAGLKGNSFMKETIRLTFYGIDAQTGAAIMVAYGNLRIPVKALDALIPKCDDRSLTFQRTGGGFALRLLSPPGHSVIIDLIITLQRLECVLSIAESIQQKKMAVESFSLSQVVFAYSPERGLSAAVHIEYFGALQNESVDPAGLALRNEPLFHARLSISFDHGSPHRRIQESLMAILNNESGDAGFDSAVEVLSLTHPLLRALDRITANPSLRGQLRTQVTVRNATSFQIRYPTYRSRFHLTTGQYLDRVTWILKDASGVQDDANRTEIAARLQNGLYNSKGDGWRGLGNGVAAEVDKMENLLSALDKCFEGVPGAPAATAVGDQEENGKSPGKMQAGTTKDNQPSTDSDLRGLNVPTTEGSRREPGISNGVGTISIE</sequence>
<dbReference type="GO" id="GO:0016592">
    <property type="term" value="C:mediator complex"/>
    <property type="evidence" value="ECO:0007669"/>
    <property type="project" value="UniProtKB-UniRule"/>
</dbReference>
<evidence type="ECO:0000256" key="7">
    <source>
        <dbReference type="ARBA" id="ARBA00023163"/>
    </source>
</evidence>
<evidence type="ECO:0000259" key="13">
    <source>
        <dbReference type="Pfam" id="PF08638"/>
    </source>
</evidence>
<evidence type="ECO:0000256" key="8">
    <source>
        <dbReference type="ARBA" id="ARBA00023242"/>
    </source>
</evidence>
<keyword evidence="5 11" id="KW-0805">Transcription regulation</keyword>
<accession>A0A3A2ZDT3</accession>
<dbReference type="GO" id="GO:0003712">
    <property type="term" value="F:transcription coregulator activity"/>
    <property type="evidence" value="ECO:0007669"/>
    <property type="project" value="UniProtKB-UniRule"/>
</dbReference>
<comment type="subunit">
    <text evidence="3 11">Component of the Mediator complex.</text>
</comment>
<dbReference type="Proteomes" id="UP000266188">
    <property type="component" value="Unassembled WGS sequence"/>
</dbReference>
<evidence type="ECO:0000256" key="9">
    <source>
        <dbReference type="ARBA" id="ARBA00025687"/>
    </source>
</evidence>
<feature type="compositionally biased region" description="Polar residues" evidence="12">
    <location>
        <begin position="31"/>
        <end position="43"/>
    </location>
</feature>
<keyword evidence="7 11" id="KW-0804">Transcription</keyword>
<feature type="region of interest" description="Disordered" evidence="12">
    <location>
        <begin position="1054"/>
        <end position="1115"/>
    </location>
</feature>
<evidence type="ECO:0000256" key="11">
    <source>
        <dbReference type="RuleBase" id="RU365082"/>
    </source>
</evidence>
<comment type="similarity">
    <text evidence="2 11">Belongs to the Mediator complex subunit 14 family.</text>
</comment>
<feature type="compositionally biased region" description="Polar residues" evidence="12">
    <location>
        <begin position="1074"/>
        <end position="1085"/>
    </location>
</feature>
<dbReference type="OrthoDB" id="205099at2759"/>
<comment type="function">
    <text evidence="9 11">Component of the Mediator complex, a coactivator involved in the regulated transcription of nearly all RNA polymerase II-dependent genes. Mediator functions as a bridge to convey information from gene-specific regulatory proteins to the basal RNA polymerase II transcription machinery. Mediator is recruited to promoters by direct interactions with regulatory proteins and serves as a scaffold for the assembly of a functional preinitiation complex with RNA polymerase II and the general transcription factors.</text>
</comment>
<dbReference type="PANTHER" id="PTHR12809:SF2">
    <property type="entry name" value="MEDIATOR OF RNA POLYMERASE II TRANSCRIPTION SUBUNIT 14"/>
    <property type="match status" value="1"/>
</dbReference>
<dbReference type="Pfam" id="PF08638">
    <property type="entry name" value="Med14"/>
    <property type="match status" value="1"/>
</dbReference>
<feature type="domain" description="Mediator complex subunit MED14 N-terminal" evidence="13">
    <location>
        <begin position="88"/>
        <end position="299"/>
    </location>
</feature>
<evidence type="ECO:0000256" key="6">
    <source>
        <dbReference type="ARBA" id="ARBA00023159"/>
    </source>
</evidence>
<dbReference type="InterPro" id="IPR013947">
    <property type="entry name" value="Mediator_Med14"/>
</dbReference>
<evidence type="ECO:0000256" key="10">
    <source>
        <dbReference type="ARBA" id="ARBA00032007"/>
    </source>
</evidence>
<evidence type="ECO:0000256" key="12">
    <source>
        <dbReference type="SAM" id="MobiDB-lite"/>
    </source>
</evidence>
<organism evidence="14 15">
    <name type="scientific">Aspergillus sclerotialis</name>
    <dbReference type="NCBI Taxonomy" id="2070753"/>
    <lineage>
        <taxon>Eukaryota</taxon>
        <taxon>Fungi</taxon>
        <taxon>Dikarya</taxon>
        <taxon>Ascomycota</taxon>
        <taxon>Pezizomycotina</taxon>
        <taxon>Eurotiomycetes</taxon>
        <taxon>Eurotiomycetidae</taxon>
        <taxon>Eurotiales</taxon>
        <taxon>Aspergillaceae</taxon>
        <taxon>Aspergillus</taxon>
        <taxon>Aspergillus subgen. Polypaecilum</taxon>
    </lineage>
</organism>
<dbReference type="EMBL" id="MVGC01000304">
    <property type="protein sequence ID" value="RJE20473.1"/>
    <property type="molecule type" value="Genomic_DNA"/>
</dbReference>
<evidence type="ECO:0000256" key="1">
    <source>
        <dbReference type="ARBA" id="ARBA00004123"/>
    </source>
</evidence>
<evidence type="ECO:0000256" key="4">
    <source>
        <dbReference type="ARBA" id="ARBA00019619"/>
    </source>
</evidence>
<evidence type="ECO:0000313" key="14">
    <source>
        <dbReference type="EMBL" id="RJE20473.1"/>
    </source>
</evidence>
<gene>
    <name evidence="14" type="ORF">PHISCL_07186</name>
</gene>
<comment type="caution">
    <text evidence="14">The sequence shown here is derived from an EMBL/GenBank/DDBJ whole genome shotgun (WGS) entry which is preliminary data.</text>
</comment>
<dbReference type="STRING" id="2070753.A0A3A2ZDT3"/>
<dbReference type="InterPro" id="IPR055122">
    <property type="entry name" value="Med14_N"/>
</dbReference>
<dbReference type="AlphaFoldDB" id="A0A3A2ZDT3"/>
<evidence type="ECO:0000256" key="3">
    <source>
        <dbReference type="ARBA" id="ARBA00011837"/>
    </source>
</evidence>
<proteinExistence type="inferred from homology"/>
<evidence type="ECO:0000256" key="2">
    <source>
        <dbReference type="ARBA" id="ARBA00007813"/>
    </source>
</evidence>
<name>A0A3A2ZDT3_9EURO</name>
<keyword evidence="15" id="KW-1185">Reference proteome</keyword>
<dbReference type="GO" id="GO:0070847">
    <property type="term" value="C:core mediator complex"/>
    <property type="evidence" value="ECO:0007669"/>
    <property type="project" value="TreeGrafter"/>
</dbReference>
<dbReference type="PANTHER" id="PTHR12809">
    <property type="entry name" value="MEDIATOR COMPLEX SUBUNIT"/>
    <property type="match status" value="1"/>
</dbReference>
<keyword evidence="8 11" id="KW-0539">Nucleus</keyword>
<evidence type="ECO:0000256" key="5">
    <source>
        <dbReference type="ARBA" id="ARBA00023015"/>
    </source>
</evidence>
<comment type="subcellular location">
    <subcellularLocation>
        <location evidence="1 11">Nucleus</location>
    </subcellularLocation>
</comment>